<sequence>MPHGPAKKKTEDPISLESKLWATADKLRGHLDAADYKHVVLGLIFLKYISDRFAQRHSETLAEGLRAEPENREHRIGYKQFHADFAFYESIQKNHSTIKRPYFTLTTLLHFRFIQKGIF</sequence>
<accession>A0A543Q492</accession>
<dbReference type="Proteomes" id="UP000315403">
    <property type="component" value="Unassembled WGS sequence"/>
</dbReference>
<comment type="caution">
    <text evidence="4">The sequence shown here is derived from an EMBL/GenBank/DDBJ whole genome shotgun (WGS) entry which is preliminary data.</text>
</comment>
<dbReference type="EMBL" id="SZUV01000001">
    <property type="protein sequence ID" value="TQN51151.1"/>
    <property type="molecule type" value="Genomic_DNA"/>
</dbReference>
<dbReference type="InterPro" id="IPR029063">
    <property type="entry name" value="SAM-dependent_MTases_sf"/>
</dbReference>
<gene>
    <name evidence="4" type="ORF">DLNHIDIE_01019</name>
</gene>
<evidence type="ECO:0000313" key="5">
    <source>
        <dbReference type="Proteomes" id="UP000315403"/>
    </source>
</evidence>
<dbReference type="GO" id="GO:0009307">
    <property type="term" value="P:DNA restriction-modification system"/>
    <property type="evidence" value="ECO:0007669"/>
    <property type="project" value="UniProtKB-KW"/>
</dbReference>
<organism evidence="4 5">
    <name type="scientific">Acidithiobacillus thiooxidans ATCC 19377</name>
    <dbReference type="NCBI Taxonomy" id="637390"/>
    <lineage>
        <taxon>Bacteria</taxon>
        <taxon>Pseudomonadati</taxon>
        <taxon>Pseudomonadota</taxon>
        <taxon>Acidithiobacillia</taxon>
        <taxon>Acidithiobacillales</taxon>
        <taxon>Acidithiobacillaceae</taxon>
        <taxon>Acidithiobacillus</taxon>
    </lineage>
</organism>
<dbReference type="AlphaFoldDB" id="A0A543Q492"/>
<keyword evidence="2" id="KW-0680">Restriction system</keyword>
<evidence type="ECO:0000256" key="2">
    <source>
        <dbReference type="ARBA" id="ARBA00022747"/>
    </source>
</evidence>
<comment type="similarity">
    <text evidence="1">Belongs to the N(4)/N(6)-methyltransferase family.</text>
</comment>
<evidence type="ECO:0000313" key="4">
    <source>
        <dbReference type="EMBL" id="TQN51151.1"/>
    </source>
</evidence>
<dbReference type="Gene3D" id="1.20.1260.30">
    <property type="match status" value="1"/>
</dbReference>
<reference evidence="4 5" key="1">
    <citation type="submission" date="2019-03" db="EMBL/GenBank/DDBJ databases">
        <title>New insights into Acidothiobacillus thiooxidans sulfur metabolism through coupled gene expression, solution geochemistry, microscopy and spectroscopy analyses.</title>
        <authorList>
            <person name="Camacho D."/>
            <person name="Frazao R."/>
            <person name="Fouillen A."/>
            <person name="Nanci A."/>
            <person name="Lang B.F."/>
            <person name="Apte S.C."/>
            <person name="Baron C."/>
            <person name="Warren L.A."/>
        </authorList>
    </citation>
    <scope>NUCLEOTIDE SEQUENCE [LARGE SCALE GENOMIC DNA]</scope>
    <source>
        <strain evidence="4 5">ATCC 19377</strain>
    </source>
</reference>
<evidence type="ECO:0000259" key="3">
    <source>
        <dbReference type="Pfam" id="PF12161"/>
    </source>
</evidence>
<dbReference type="SUPFAM" id="SSF53335">
    <property type="entry name" value="S-adenosyl-L-methionine-dependent methyltransferases"/>
    <property type="match status" value="1"/>
</dbReference>
<dbReference type="InterPro" id="IPR038333">
    <property type="entry name" value="T1MK-like_N_sf"/>
</dbReference>
<dbReference type="Pfam" id="PF12161">
    <property type="entry name" value="HsdM_N"/>
    <property type="match status" value="1"/>
</dbReference>
<name>A0A543Q492_ACITH</name>
<dbReference type="InterPro" id="IPR022749">
    <property type="entry name" value="D12N6_MeTrfase_N"/>
</dbReference>
<protein>
    <recommendedName>
        <fullName evidence="3">N6 adenine-specific DNA methyltransferase N-terminal domain-containing protein</fullName>
    </recommendedName>
</protein>
<proteinExistence type="inferred from homology"/>
<dbReference type="RefSeq" id="WP_246864960.1">
    <property type="nucleotide sequence ID" value="NZ_SZUV01000001.1"/>
</dbReference>
<evidence type="ECO:0000256" key="1">
    <source>
        <dbReference type="ARBA" id="ARBA00006594"/>
    </source>
</evidence>
<feature type="domain" description="N6 adenine-specific DNA methyltransferase N-terminal" evidence="3">
    <location>
        <begin position="16"/>
        <end position="84"/>
    </location>
</feature>